<evidence type="ECO:0000313" key="2">
    <source>
        <dbReference type="EMBL" id="SNR41932.1"/>
    </source>
</evidence>
<keyword evidence="1" id="KW-0812">Transmembrane</keyword>
<name>A0A238W5V1_9FLAO</name>
<keyword evidence="1" id="KW-0472">Membrane</keyword>
<evidence type="ECO:0008006" key="4">
    <source>
        <dbReference type="Google" id="ProtNLM"/>
    </source>
</evidence>
<dbReference type="AlphaFoldDB" id="A0A238W5V1"/>
<reference evidence="2 3" key="1">
    <citation type="submission" date="2017-06" db="EMBL/GenBank/DDBJ databases">
        <authorList>
            <person name="Kim H.J."/>
            <person name="Triplett B.A."/>
        </authorList>
    </citation>
    <scope>NUCLEOTIDE SEQUENCE [LARGE SCALE GENOMIC DNA]</scope>
    <source>
        <strain evidence="2 3">DSM 29150</strain>
    </source>
</reference>
<dbReference type="Proteomes" id="UP000198384">
    <property type="component" value="Unassembled WGS sequence"/>
</dbReference>
<feature type="transmembrane region" description="Helical" evidence="1">
    <location>
        <begin position="12"/>
        <end position="34"/>
    </location>
</feature>
<gene>
    <name evidence="2" type="ORF">SAMN06265371_102458</name>
</gene>
<evidence type="ECO:0000313" key="3">
    <source>
        <dbReference type="Proteomes" id="UP000198384"/>
    </source>
</evidence>
<keyword evidence="1" id="KW-1133">Transmembrane helix</keyword>
<accession>A0A238W5V1</accession>
<dbReference type="RefSeq" id="WP_089380632.1">
    <property type="nucleotide sequence ID" value="NZ_FZNT01000002.1"/>
</dbReference>
<proteinExistence type="predicted"/>
<evidence type="ECO:0000256" key="1">
    <source>
        <dbReference type="SAM" id="Phobius"/>
    </source>
</evidence>
<dbReference type="EMBL" id="FZNT01000002">
    <property type="protein sequence ID" value="SNR41932.1"/>
    <property type="molecule type" value="Genomic_DNA"/>
</dbReference>
<sequence length="566" mass="64408">MKSTAKKWRIILGVIIVLVFSINSILSVVISNIVNTQLEEINNQGKLHITVGKINLNVFVGNLNLKNVSVKSDSLFFDNFKQGNTQKASTSEFMLSDLKIRGFGIYDILVNKKIYARKIIANGLQLNLYKSDKHLNKTISDSNDKKSDSLFIKGINEIDFNSIVFDDFEFRIINAQSADTIFSYKEKECEITGIDLIAHPTIENYFIIDKENLIINFDEQEINTNDGNYKIVLNKIKYEYKTSSLLLANFKMNPTTEKAKLASTYIYNSEVYNFETDIIQLKGFHLDSILRTGIVKLDTVLIENPTIGIYKDQTKPFNLHKRPKFLNQTLKALNQPLHIEKVLIQNGLFSYWEKHEGFNELMTLDITDLNAEISNVTSLKENLTSGSNLTMNIQGKLSKVAPFKLDILMHYNTWNNSFSFKGSVGEANFVHFNPAIFPAAGVKFDDGKLQSMNFTVHGTPAGSNGKMTMLYHNISANFIKEHKKKKTISWIGNTLIVESNPSKRGNLRVAEIEFERVPYKGFGNLLWKSVMSGMVNTINPLGKHEKHKIENEKVSKVKHTKRKHKI</sequence>
<protein>
    <recommendedName>
        <fullName evidence="4">AsmA-like C-terminal region</fullName>
    </recommendedName>
</protein>
<organism evidence="2 3">
    <name type="scientific">Lutibacter agarilyticus</name>
    <dbReference type="NCBI Taxonomy" id="1109740"/>
    <lineage>
        <taxon>Bacteria</taxon>
        <taxon>Pseudomonadati</taxon>
        <taxon>Bacteroidota</taxon>
        <taxon>Flavobacteriia</taxon>
        <taxon>Flavobacteriales</taxon>
        <taxon>Flavobacteriaceae</taxon>
        <taxon>Lutibacter</taxon>
    </lineage>
</organism>
<keyword evidence="3" id="KW-1185">Reference proteome</keyword>
<dbReference type="OrthoDB" id="1412480at2"/>